<reference evidence="1" key="1">
    <citation type="submission" date="2020-01" db="EMBL/GenBank/DDBJ databases">
        <title>Identification and distribution of gene clusters putatively required for synthesis of sphingolipid metabolism inhibitors in phylogenetically diverse species of the filamentous fungus Fusarium.</title>
        <authorList>
            <person name="Kim H.-S."/>
            <person name="Busman M."/>
            <person name="Brown D.W."/>
            <person name="Divon H."/>
            <person name="Uhlig S."/>
            <person name="Proctor R.H."/>
        </authorList>
    </citation>
    <scope>NUCLEOTIDE SEQUENCE</scope>
    <source>
        <strain evidence="1">NRRL 53441</strain>
    </source>
</reference>
<comment type="caution">
    <text evidence="1">The sequence shown here is derived from an EMBL/GenBank/DDBJ whole genome shotgun (WGS) entry which is preliminary data.</text>
</comment>
<dbReference type="Proteomes" id="UP000605986">
    <property type="component" value="Unassembled WGS sequence"/>
</dbReference>
<accession>A0A8H4KS82</accession>
<proteinExistence type="predicted"/>
<sequence>MPCPNDVLKALAIKKLVESNLKGLWPYEDDGYGATHIILHGCDEMYEAVVFANPKKGDGPAKILMRSGESPRLEDIFNRLLKETMKRLSESLSDV</sequence>
<dbReference type="AlphaFoldDB" id="A0A8H4KS82"/>
<dbReference type="EMBL" id="JAADJG010000053">
    <property type="protein sequence ID" value="KAF4456520.1"/>
    <property type="molecule type" value="Genomic_DNA"/>
</dbReference>
<organism evidence="1 2">
    <name type="scientific">Fusarium austroafricanum</name>
    <dbReference type="NCBI Taxonomy" id="2364996"/>
    <lineage>
        <taxon>Eukaryota</taxon>
        <taxon>Fungi</taxon>
        <taxon>Dikarya</taxon>
        <taxon>Ascomycota</taxon>
        <taxon>Pezizomycotina</taxon>
        <taxon>Sordariomycetes</taxon>
        <taxon>Hypocreomycetidae</taxon>
        <taxon>Hypocreales</taxon>
        <taxon>Nectriaceae</taxon>
        <taxon>Fusarium</taxon>
        <taxon>Fusarium concolor species complex</taxon>
    </lineage>
</organism>
<evidence type="ECO:0000313" key="2">
    <source>
        <dbReference type="Proteomes" id="UP000605986"/>
    </source>
</evidence>
<evidence type="ECO:0000313" key="1">
    <source>
        <dbReference type="EMBL" id="KAF4456520.1"/>
    </source>
</evidence>
<keyword evidence="2" id="KW-1185">Reference proteome</keyword>
<protein>
    <submittedName>
        <fullName evidence="1">Uncharacterized protein</fullName>
    </submittedName>
</protein>
<name>A0A8H4KS82_9HYPO</name>
<gene>
    <name evidence="1" type="ORF">F53441_1352</name>
</gene>